<comment type="similarity">
    <text evidence="2">Belongs to the outer membrane factor (OMF) (TC 1.B.17) family.</text>
</comment>
<evidence type="ECO:0000256" key="5">
    <source>
        <dbReference type="ARBA" id="ARBA00022692"/>
    </source>
</evidence>
<dbReference type="PANTHER" id="PTHR30026:SF20">
    <property type="entry name" value="OUTER MEMBRANE PROTEIN TOLC"/>
    <property type="match status" value="1"/>
</dbReference>
<dbReference type="Proteomes" id="UP000588604">
    <property type="component" value="Unassembled WGS sequence"/>
</dbReference>
<dbReference type="GO" id="GO:0009279">
    <property type="term" value="C:cell outer membrane"/>
    <property type="evidence" value="ECO:0007669"/>
    <property type="project" value="UniProtKB-SubCell"/>
</dbReference>
<reference evidence="10 11" key="1">
    <citation type="submission" date="2020-08" db="EMBL/GenBank/DDBJ databases">
        <title>Genomic Encyclopedia of Type Strains, Phase IV (KMG-IV): sequencing the most valuable type-strain genomes for metagenomic binning, comparative biology and taxonomic classification.</title>
        <authorList>
            <person name="Goeker M."/>
        </authorList>
    </citation>
    <scope>NUCLEOTIDE SEQUENCE [LARGE SCALE GENOMIC DNA]</scope>
    <source>
        <strain evidence="10 11">DSM 102044</strain>
    </source>
</reference>
<dbReference type="InterPro" id="IPR003423">
    <property type="entry name" value="OMP_efflux"/>
</dbReference>
<accession>A0A841N1L7</accession>
<evidence type="ECO:0000256" key="8">
    <source>
        <dbReference type="SAM" id="Coils"/>
    </source>
</evidence>
<keyword evidence="6" id="KW-0472">Membrane</keyword>
<dbReference type="PANTHER" id="PTHR30026">
    <property type="entry name" value="OUTER MEMBRANE PROTEIN TOLC"/>
    <property type="match status" value="1"/>
</dbReference>
<proteinExistence type="inferred from homology"/>
<feature type="chain" id="PRO_5032560335" evidence="9">
    <location>
        <begin position="21"/>
        <end position="457"/>
    </location>
</feature>
<gene>
    <name evidence="10" type="ORF">FHS59_003724</name>
</gene>
<keyword evidence="5" id="KW-0812">Transmembrane</keyword>
<keyword evidence="3" id="KW-0813">Transport</keyword>
<protein>
    <submittedName>
        <fullName evidence="10">Outer membrane protein TolC</fullName>
    </submittedName>
</protein>
<evidence type="ECO:0000256" key="2">
    <source>
        <dbReference type="ARBA" id="ARBA00007613"/>
    </source>
</evidence>
<evidence type="ECO:0000256" key="6">
    <source>
        <dbReference type="ARBA" id="ARBA00023136"/>
    </source>
</evidence>
<evidence type="ECO:0000256" key="7">
    <source>
        <dbReference type="ARBA" id="ARBA00023237"/>
    </source>
</evidence>
<evidence type="ECO:0000313" key="11">
    <source>
        <dbReference type="Proteomes" id="UP000588604"/>
    </source>
</evidence>
<keyword evidence="4" id="KW-1134">Transmembrane beta strand</keyword>
<evidence type="ECO:0000256" key="1">
    <source>
        <dbReference type="ARBA" id="ARBA00004442"/>
    </source>
</evidence>
<evidence type="ECO:0000313" key="10">
    <source>
        <dbReference type="EMBL" id="MBB6328081.1"/>
    </source>
</evidence>
<evidence type="ECO:0000256" key="9">
    <source>
        <dbReference type="SAM" id="SignalP"/>
    </source>
</evidence>
<keyword evidence="8" id="KW-0175">Coiled coil</keyword>
<comment type="caution">
    <text evidence="10">The sequence shown here is derived from an EMBL/GenBank/DDBJ whole genome shotgun (WGS) entry which is preliminary data.</text>
</comment>
<evidence type="ECO:0000256" key="3">
    <source>
        <dbReference type="ARBA" id="ARBA00022448"/>
    </source>
</evidence>
<evidence type="ECO:0000256" key="4">
    <source>
        <dbReference type="ARBA" id="ARBA00022452"/>
    </source>
</evidence>
<name>A0A841N1L7_9BACT</name>
<dbReference type="GO" id="GO:0015288">
    <property type="term" value="F:porin activity"/>
    <property type="evidence" value="ECO:0007669"/>
    <property type="project" value="TreeGrafter"/>
</dbReference>
<dbReference type="GO" id="GO:0015562">
    <property type="term" value="F:efflux transmembrane transporter activity"/>
    <property type="evidence" value="ECO:0007669"/>
    <property type="project" value="InterPro"/>
</dbReference>
<sequence length="457" mass="51956">MFRKYFTYLMFLVSPLGAFGQGDLNTEKVTYPDTLTLRQSIEIGLENNRNLKKAILDETKAKYNRDEIRGAGLPQFSAYGQYNNFLDVFPQAVPGGIFGGDPNDIQVISLGVPQSLKAGFELSQLIYSNSYLIGLKAAKTGEEFYRLLAQQSEEDVIHEISMNYLGAIQLHLQRENLQANIDQLESLEKILQSQYENDLARKVDLNRVKVNLSSVRSELENLEISIYQREGYLKLVMGIPVDTELKLDKSVADMNEKVQDFQVADFNIFDRKDIQLLGVQETLYEYEYKNIKAQHQPQLVGFADWNKNAFAQEFDFLSQNKVWYQGFLIGLKLQIPIFDGLQTKSKAAQSKVNAQQLNLDRMQAEDAAELEYNTAVNKYYNSLSTLASLKDNLELSNDVLKDSELLYKEGLSPLTDLLDAETTQRTAQANYNNQIIQVRIAQLEILNSTGQITNLLN</sequence>
<dbReference type="RefSeq" id="WP_246388512.1">
    <property type="nucleotide sequence ID" value="NZ_JACIJO010000003.1"/>
</dbReference>
<dbReference type="InterPro" id="IPR051906">
    <property type="entry name" value="TolC-like"/>
</dbReference>
<keyword evidence="7" id="KW-0998">Cell outer membrane</keyword>
<dbReference type="SUPFAM" id="SSF56954">
    <property type="entry name" value="Outer membrane efflux proteins (OEP)"/>
    <property type="match status" value="1"/>
</dbReference>
<keyword evidence="11" id="KW-1185">Reference proteome</keyword>
<dbReference type="AlphaFoldDB" id="A0A841N1L7"/>
<dbReference type="Pfam" id="PF02321">
    <property type="entry name" value="OEP"/>
    <property type="match status" value="1"/>
</dbReference>
<dbReference type="GO" id="GO:1990281">
    <property type="term" value="C:efflux pump complex"/>
    <property type="evidence" value="ECO:0007669"/>
    <property type="project" value="TreeGrafter"/>
</dbReference>
<dbReference type="EMBL" id="JACIJO010000003">
    <property type="protein sequence ID" value="MBB6328081.1"/>
    <property type="molecule type" value="Genomic_DNA"/>
</dbReference>
<keyword evidence="9" id="KW-0732">Signal</keyword>
<organism evidence="10 11">
    <name type="scientific">Algoriphagus iocasae</name>
    <dbReference type="NCBI Taxonomy" id="1836499"/>
    <lineage>
        <taxon>Bacteria</taxon>
        <taxon>Pseudomonadati</taxon>
        <taxon>Bacteroidota</taxon>
        <taxon>Cytophagia</taxon>
        <taxon>Cytophagales</taxon>
        <taxon>Cyclobacteriaceae</taxon>
        <taxon>Algoriphagus</taxon>
    </lineage>
</organism>
<comment type="subcellular location">
    <subcellularLocation>
        <location evidence="1">Cell outer membrane</location>
    </subcellularLocation>
</comment>
<feature type="signal peptide" evidence="9">
    <location>
        <begin position="1"/>
        <end position="20"/>
    </location>
</feature>
<feature type="coiled-coil region" evidence="8">
    <location>
        <begin position="167"/>
        <end position="225"/>
    </location>
</feature>
<dbReference type="Gene3D" id="1.20.1600.10">
    <property type="entry name" value="Outer membrane efflux proteins (OEP)"/>
    <property type="match status" value="1"/>
</dbReference>